<organism evidence="7 8">
    <name type="scientific">Tricholomella constricta</name>
    <dbReference type="NCBI Taxonomy" id="117010"/>
    <lineage>
        <taxon>Eukaryota</taxon>
        <taxon>Fungi</taxon>
        <taxon>Dikarya</taxon>
        <taxon>Basidiomycota</taxon>
        <taxon>Agaricomycotina</taxon>
        <taxon>Agaricomycetes</taxon>
        <taxon>Agaricomycetidae</taxon>
        <taxon>Agaricales</taxon>
        <taxon>Tricholomatineae</taxon>
        <taxon>Lyophyllaceae</taxon>
        <taxon>Tricholomella</taxon>
    </lineage>
</organism>
<dbReference type="InterPro" id="IPR016169">
    <property type="entry name" value="FAD-bd_PCMH_sub2"/>
</dbReference>
<proteinExistence type="inferred from homology"/>
<evidence type="ECO:0000256" key="4">
    <source>
        <dbReference type="ARBA" id="ARBA00023002"/>
    </source>
</evidence>
<dbReference type="EMBL" id="JAACJP010000018">
    <property type="protein sequence ID" value="KAF5378829.1"/>
    <property type="molecule type" value="Genomic_DNA"/>
</dbReference>
<feature type="compositionally biased region" description="Low complexity" evidence="5">
    <location>
        <begin position="385"/>
        <end position="407"/>
    </location>
</feature>
<dbReference type="GO" id="GO:0016491">
    <property type="term" value="F:oxidoreductase activity"/>
    <property type="evidence" value="ECO:0007669"/>
    <property type="project" value="UniProtKB-KW"/>
</dbReference>
<feature type="domain" description="FAD-binding PCMH-type" evidence="6">
    <location>
        <begin position="642"/>
        <end position="812"/>
    </location>
</feature>
<comment type="caution">
    <text evidence="7">The sequence shown here is derived from an EMBL/GenBank/DDBJ whole genome shotgun (WGS) entry which is preliminary data.</text>
</comment>
<keyword evidence="3" id="KW-0274">FAD</keyword>
<dbReference type="Gene3D" id="3.30.465.10">
    <property type="match status" value="1"/>
</dbReference>
<dbReference type="Gene3D" id="3.30.43.10">
    <property type="entry name" value="Uridine Diphospho-n-acetylenolpyruvylglucosamine Reductase, domain 2"/>
    <property type="match status" value="1"/>
</dbReference>
<comment type="similarity">
    <text evidence="1">Belongs to the oxygen-dependent FAD-linked oxidoreductase family.</text>
</comment>
<reference evidence="7 8" key="1">
    <citation type="journal article" date="2020" name="ISME J.">
        <title>Uncovering the hidden diversity of litter-decomposition mechanisms in mushroom-forming fungi.</title>
        <authorList>
            <person name="Floudas D."/>
            <person name="Bentzer J."/>
            <person name="Ahren D."/>
            <person name="Johansson T."/>
            <person name="Persson P."/>
            <person name="Tunlid A."/>
        </authorList>
    </citation>
    <scope>NUCLEOTIDE SEQUENCE [LARGE SCALE GENOMIC DNA]</scope>
    <source>
        <strain evidence="7 8">CBS 661.87</strain>
    </source>
</reference>
<feature type="region of interest" description="Disordered" evidence="5">
    <location>
        <begin position="460"/>
        <end position="504"/>
    </location>
</feature>
<keyword evidence="2" id="KW-0285">Flavoprotein</keyword>
<dbReference type="Gene3D" id="3.40.462.20">
    <property type="match status" value="1"/>
</dbReference>
<evidence type="ECO:0000313" key="8">
    <source>
        <dbReference type="Proteomes" id="UP000565441"/>
    </source>
</evidence>
<dbReference type="InterPro" id="IPR016166">
    <property type="entry name" value="FAD-bd_PCMH"/>
</dbReference>
<dbReference type="GO" id="GO:0071949">
    <property type="term" value="F:FAD binding"/>
    <property type="evidence" value="ECO:0007669"/>
    <property type="project" value="InterPro"/>
</dbReference>
<feature type="compositionally biased region" description="Polar residues" evidence="5">
    <location>
        <begin position="460"/>
        <end position="472"/>
    </location>
</feature>
<dbReference type="AlphaFoldDB" id="A0A8H5H8T8"/>
<keyword evidence="4" id="KW-0560">Oxidoreductase</keyword>
<evidence type="ECO:0000259" key="6">
    <source>
        <dbReference type="PROSITE" id="PS51387"/>
    </source>
</evidence>
<dbReference type="InterPro" id="IPR036318">
    <property type="entry name" value="FAD-bd_PCMH-like_sf"/>
</dbReference>
<evidence type="ECO:0000313" key="7">
    <source>
        <dbReference type="EMBL" id="KAF5378829.1"/>
    </source>
</evidence>
<accession>A0A8H5H8T8</accession>
<dbReference type="Pfam" id="PF01565">
    <property type="entry name" value="FAD_binding_4"/>
    <property type="match status" value="1"/>
</dbReference>
<gene>
    <name evidence="7" type="ORF">D9615_006861</name>
</gene>
<feature type="region of interest" description="Disordered" evidence="5">
    <location>
        <begin position="132"/>
        <end position="157"/>
    </location>
</feature>
<dbReference type="InterPro" id="IPR006094">
    <property type="entry name" value="Oxid_FAD_bind_N"/>
</dbReference>
<feature type="compositionally biased region" description="Low complexity" evidence="5">
    <location>
        <begin position="338"/>
        <end position="350"/>
    </location>
</feature>
<dbReference type="SUPFAM" id="SSF56176">
    <property type="entry name" value="FAD-binding/transporter-associated domain-like"/>
    <property type="match status" value="1"/>
</dbReference>
<sequence length="1067" mass="113650">MDPHTLLGGHNVFFSPGPLAYNSVNQEGLAFTPTKTSISSSMLQNLRNASHEMLVQSGNPTYSQVLVKMIALEAELKGIKSSYDLILDRIPSAAGSSVGQLTAATSSSPKVTYLQDDYPLVKFWHEKDWNQHKRSKKNDDAGIHQRSSKGKSRDHDASRNTLAYIQDKLGVVVTEKQASDLCTRARSIWEYLATVGMAPKSWGKASAPAVAYYLDNMYYDNDNLRLCEGNWKVGRLATDIYPGWARGRKDLGGGDEIAIKSEPGDSGESDVPAPSATKRKDPPQSSSAPARPEKHAKKTEESIANSAPNSSQLIFPTSSTTVALECPPKQNLSTRSGSPPSTSITAAATPTRDDFIHPSLRPSLSQGPQDTAPIITSLSGVGTLVDSPVSEETSESSTPSLSASDAVPKIPHEPTDDASTAHMSAENAEEAQSKPGDPSKISLNLVDPFAPSSRFNLDTSRVSALQRPSSDSLHGVPESGDSRPGPDMYDGSLSSTVHTADPVSSLTKPMSSILASTLFKPSKTSCSELNLFGIEYCKTHARPTKSEVKTALDTLSPTERLHWTKLRTEKLAAKKGPDAMILKSTLAAASFALLASSHQVEKRILLDHTCVQIANATSSATSVHYPGDLRYNTDISHWASSSSQLARCSVRPGTAADVGITLEIIGSTQTPFAVKGGGHASNPGFSSTPGILIAMSRFSEVTYDAASQTAVVGAGLIWDDVYAALAPHNVNVLGGRVTGVGVAGFTLGGGYSWLTNQYGLTVDTVTAFELVKPDGTVVNVTEASDPDLFFGLKGGLNNFGIVTRFTLKTFPQGQVWGGLITFTFPQIPDVSAATATFSASVTDPKASIITTYNFLLGQPGISQLLFYDGPIPPAGIFDDFLAIPYLTKDVSTRDFLSLVKTSPANATYGQRGVFNTVSLIQYTPTLLDAVLNETVFWGTHLSLKSGSFISYDVEPFLPSLFSHGAASSSAYPPSRSLGLSPFNIYYAWTVELFDDEFHEAARQSAARIRDVAIAEGQDVGGAAVYPNYAIYDTPLTGLYGSNVPALQALKATIDPGNVMGLAGGFKL</sequence>
<dbReference type="InterPro" id="IPR016167">
    <property type="entry name" value="FAD-bd_PCMH_sub1"/>
</dbReference>
<protein>
    <recommendedName>
        <fullName evidence="6">FAD-binding PCMH-type domain-containing protein</fullName>
    </recommendedName>
</protein>
<evidence type="ECO:0000256" key="5">
    <source>
        <dbReference type="SAM" id="MobiDB-lite"/>
    </source>
</evidence>
<evidence type="ECO:0000256" key="3">
    <source>
        <dbReference type="ARBA" id="ARBA00022827"/>
    </source>
</evidence>
<keyword evidence="8" id="KW-1185">Reference proteome</keyword>
<evidence type="ECO:0000256" key="2">
    <source>
        <dbReference type="ARBA" id="ARBA00022630"/>
    </source>
</evidence>
<dbReference type="Proteomes" id="UP000565441">
    <property type="component" value="Unassembled WGS sequence"/>
</dbReference>
<feature type="compositionally biased region" description="Polar residues" evidence="5">
    <location>
        <begin position="302"/>
        <end position="322"/>
    </location>
</feature>
<feature type="compositionally biased region" description="Polar residues" evidence="5">
    <location>
        <begin position="362"/>
        <end position="380"/>
    </location>
</feature>
<feature type="compositionally biased region" description="Polar residues" evidence="5">
    <location>
        <begin position="492"/>
        <end position="504"/>
    </location>
</feature>
<feature type="compositionally biased region" description="Basic and acidic residues" evidence="5">
    <location>
        <begin position="251"/>
        <end position="263"/>
    </location>
</feature>
<evidence type="ECO:0000256" key="1">
    <source>
        <dbReference type="ARBA" id="ARBA00005466"/>
    </source>
</evidence>
<dbReference type="PROSITE" id="PS51387">
    <property type="entry name" value="FAD_PCMH"/>
    <property type="match status" value="1"/>
</dbReference>
<dbReference type="OrthoDB" id="2151789at2759"/>
<dbReference type="PANTHER" id="PTHR42973">
    <property type="entry name" value="BINDING OXIDOREDUCTASE, PUTATIVE (AFU_ORTHOLOGUE AFUA_1G17690)-RELATED"/>
    <property type="match status" value="1"/>
</dbReference>
<dbReference type="PANTHER" id="PTHR42973:SF13">
    <property type="entry name" value="FAD-BINDING PCMH-TYPE DOMAIN-CONTAINING PROTEIN"/>
    <property type="match status" value="1"/>
</dbReference>
<feature type="compositionally biased region" description="Basic and acidic residues" evidence="5">
    <location>
        <begin position="132"/>
        <end position="143"/>
    </location>
</feature>
<name>A0A8H5H8T8_9AGAR</name>
<feature type="region of interest" description="Disordered" evidence="5">
    <location>
        <begin position="251"/>
        <end position="445"/>
    </location>
</feature>
<dbReference type="InterPro" id="IPR050416">
    <property type="entry name" value="FAD-linked_Oxidoreductase"/>
</dbReference>